<dbReference type="EMBL" id="LXQE01000149">
    <property type="protein sequence ID" value="RCJ36279.1"/>
    <property type="molecule type" value="Genomic_DNA"/>
</dbReference>
<accession>A0A367RJT1</accession>
<protein>
    <recommendedName>
        <fullName evidence="3">Peptidase M10 serralysin C-terminal domain-containing protein</fullName>
    </recommendedName>
</protein>
<dbReference type="AlphaFoldDB" id="A0A367RJT1"/>
<dbReference type="Gene3D" id="2.150.10.10">
    <property type="entry name" value="Serralysin-like metalloprotease, C-terminal"/>
    <property type="match status" value="1"/>
</dbReference>
<dbReference type="InterPro" id="IPR011049">
    <property type="entry name" value="Serralysin-like_metalloprot_C"/>
</dbReference>
<dbReference type="Proteomes" id="UP000252085">
    <property type="component" value="Unassembled WGS sequence"/>
</dbReference>
<comment type="caution">
    <text evidence="1">The sequence shown here is derived from an EMBL/GenBank/DDBJ whole genome shotgun (WGS) entry which is preliminary data.</text>
</comment>
<evidence type="ECO:0008006" key="3">
    <source>
        <dbReference type="Google" id="ProtNLM"/>
    </source>
</evidence>
<sequence>MLKGGSGADTFDVGYGNATINGGSGWDKLILSDLKTDYTILGNSNNYTIKRDEFTLNVLNVEEIVFFGTALL</sequence>
<evidence type="ECO:0000313" key="2">
    <source>
        <dbReference type="Proteomes" id="UP000252085"/>
    </source>
</evidence>
<evidence type="ECO:0000313" key="1">
    <source>
        <dbReference type="EMBL" id="RCJ36279.1"/>
    </source>
</evidence>
<proteinExistence type="predicted"/>
<dbReference type="SUPFAM" id="SSF51120">
    <property type="entry name" value="beta-Roll"/>
    <property type="match status" value="1"/>
</dbReference>
<organism evidence="1 2">
    <name type="scientific">Nostoc punctiforme NIES-2108</name>
    <dbReference type="NCBI Taxonomy" id="1356359"/>
    <lineage>
        <taxon>Bacteria</taxon>
        <taxon>Bacillati</taxon>
        <taxon>Cyanobacteriota</taxon>
        <taxon>Cyanophyceae</taxon>
        <taxon>Nostocales</taxon>
        <taxon>Nostocaceae</taxon>
        <taxon>Nostoc</taxon>
    </lineage>
</organism>
<gene>
    <name evidence="1" type="ORF">A6769_16375</name>
</gene>
<name>A0A367RJT1_NOSPU</name>
<reference evidence="1 2" key="1">
    <citation type="submission" date="2016-04" db="EMBL/GenBank/DDBJ databases">
        <authorList>
            <person name="Evans L.H."/>
            <person name="Alamgir A."/>
            <person name="Owens N."/>
            <person name="Weber N.D."/>
            <person name="Virtaneva K."/>
            <person name="Barbian K."/>
            <person name="Babar A."/>
            <person name="Rosenke K."/>
        </authorList>
    </citation>
    <scope>NUCLEOTIDE SEQUENCE [LARGE SCALE GENOMIC DNA]</scope>
    <source>
        <strain evidence="1">NIES-2108</strain>
    </source>
</reference>